<name>A0A372NQH2_9SPHI</name>
<sequence length="60" mass="6998">MREGNKRVMERVKKELVRMRQQCETILVKYDVEEPAPGSMPARPVYLIGQYEQYLPGNTA</sequence>
<gene>
    <name evidence="1" type="ORF">D0C36_19780</name>
</gene>
<protein>
    <submittedName>
        <fullName evidence="1">Uncharacterized protein</fullName>
    </submittedName>
</protein>
<dbReference type="AlphaFoldDB" id="A0A372NQH2"/>
<dbReference type="Proteomes" id="UP000264217">
    <property type="component" value="Unassembled WGS sequence"/>
</dbReference>
<reference evidence="1 2" key="1">
    <citation type="submission" date="2018-08" db="EMBL/GenBank/DDBJ databases">
        <title>Mucilaginibacter sp. MYSH2.</title>
        <authorList>
            <person name="Seo T."/>
        </authorList>
    </citation>
    <scope>NUCLEOTIDE SEQUENCE [LARGE SCALE GENOMIC DNA]</scope>
    <source>
        <strain evidence="1 2">MYSH2</strain>
    </source>
</reference>
<keyword evidence="2" id="KW-1185">Reference proteome</keyword>
<evidence type="ECO:0000313" key="1">
    <source>
        <dbReference type="EMBL" id="RFZ91181.1"/>
    </source>
</evidence>
<proteinExistence type="predicted"/>
<comment type="caution">
    <text evidence="1">The sequence shown here is derived from an EMBL/GenBank/DDBJ whole genome shotgun (WGS) entry which is preliminary data.</text>
</comment>
<dbReference type="EMBL" id="QWDC01000003">
    <property type="protein sequence ID" value="RFZ91181.1"/>
    <property type="molecule type" value="Genomic_DNA"/>
</dbReference>
<organism evidence="1 2">
    <name type="scientific">Mucilaginibacter conchicola</name>
    <dbReference type="NCBI Taxonomy" id="2303333"/>
    <lineage>
        <taxon>Bacteria</taxon>
        <taxon>Pseudomonadati</taxon>
        <taxon>Bacteroidota</taxon>
        <taxon>Sphingobacteriia</taxon>
        <taxon>Sphingobacteriales</taxon>
        <taxon>Sphingobacteriaceae</taxon>
        <taxon>Mucilaginibacter</taxon>
    </lineage>
</organism>
<evidence type="ECO:0000313" key="2">
    <source>
        <dbReference type="Proteomes" id="UP000264217"/>
    </source>
</evidence>
<accession>A0A372NQH2</accession>